<feature type="domain" description="Glutaredoxin" evidence="1">
    <location>
        <begin position="5"/>
        <end position="64"/>
    </location>
</feature>
<dbReference type="STRING" id="768671.ThimaDRAFT_0610"/>
<evidence type="ECO:0000259" key="1">
    <source>
        <dbReference type="Pfam" id="PF00462"/>
    </source>
</evidence>
<sequence>MTAKVEMYGTSNCRKCVDVRALFDRYGIEYVDHLIDLMPLEKDEMFRRCGLKYYPQIFINDEHIGGEEELMMLEADGRLKTLCLANARESIVGACS</sequence>
<dbReference type="Gene3D" id="3.40.30.10">
    <property type="entry name" value="Glutaredoxin"/>
    <property type="match status" value="1"/>
</dbReference>
<protein>
    <submittedName>
        <fullName evidence="2">Glutaredoxin</fullName>
    </submittedName>
</protein>
<name>F9U6Q8_9GAMM</name>
<dbReference type="PRINTS" id="PR00160">
    <property type="entry name" value="GLUTAREDOXIN"/>
</dbReference>
<dbReference type="Pfam" id="PF00462">
    <property type="entry name" value="Glutaredoxin"/>
    <property type="match status" value="1"/>
</dbReference>
<organism evidence="2 3">
    <name type="scientific">Thiocapsa marina 5811</name>
    <dbReference type="NCBI Taxonomy" id="768671"/>
    <lineage>
        <taxon>Bacteria</taxon>
        <taxon>Pseudomonadati</taxon>
        <taxon>Pseudomonadota</taxon>
        <taxon>Gammaproteobacteria</taxon>
        <taxon>Chromatiales</taxon>
        <taxon>Chromatiaceae</taxon>
        <taxon>Thiocapsa</taxon>
    </lineage>
</organism>
<dbReference type="Proteomes" id="UP000005459">
    <property type="component" value="Unassembled WGS sequence"/>
</dbReference>
<accession>F9U6Q8</accession>
<dbReference type="RefSeq" id="WP_007191487.1">
    <property type="nucleotide sequence ID" value="NZ_AFWV01000002.1"/>
</dbReference>
<keyword evidence="3" id="KW-1185">Reference proteome</keyword>
<dbReference type="InterPro" id="IPR002109">
    <property type="entry name" value="Glutaredoxin"/>
</dbReference>
<dbReference type="InterPro" id="IPR014025">
    <property type="entry name" value="Glutaredoxin_subgr"/>
</dbReference>
<dbReference type="PANTHER" id="PTHR46361:SF3">
    <property type="entry name" value="ELECTRON CARRIER_ PROTEIN DISULFIDE OXIDOREDUCTASE"/>
    <property type="match status" value="1"/>
</dbReference>
<evidence type="ECO:0000313" key="2">
    <source>
        <dbReference type="EMBL" id="EGV19934.1"/>
    </source>
</evidence>
<evidence type="ECO:0000313" key="3">
    <source>
        <dbReference type="Proteomes" id="UP000005459"/>
    </source>
</evidence>
<dbReference type="eggNOG" id="COG0695">
    <property type="taxonomic scope" value="Bacteria"/>
</dbReference>
<dbReference type="InterPro" id="IPR036249">
    <property type="entry name" value="Thioredoxin-like_sf"/>
</dbReference>
<dbReference type="SUPFAM" id="SSF52833">
    <property type="entry name" value="Thioredoxin-like"/>
    <property type="match status" value="1"/>
</dbReference>
<dbReference type="PROSITE" id="PS51354">
    <property type="entry name" value="GLUTAREDOXIN_2"/>
    <property type="match status" value="1"/>
</dbReference>
<dbReference type="EMBL" id="AFWV01000002">
    <property type="protein sequence ID" value="EGV19934.1"/>
    <property type="molecule type" value="Genomic_DNA"/>
</dbReference>
<gene>
    <name evidence="2" type="ORF">ThimaDRAFT_0610</name>
</gene>
<dbReference type="PANTHER" id="PTHR46361">
    <property type="entry name" value="ELECTRON CARRIER/ PROTEIN DISULFIDE OXIDOREDUCTASE"/>
    <property type="match status" value="1"/>
</dbReference>
<proteinExistence type="predicted"/>
<dbReference type="AlphaFoldDB" id="F9U6Q8"/>
<reference evidence="2 3" key="1">
    <citation type="submission" date="2011-06" db="EMBL/GenBank/DDBJ databases">
        <title>The draft genome of Thiocapsa marina 5811.</title>
        <authorList>
            <consortium name="US DOE Joint Genome Institute (JGI-PGF)"/>
            <person name="Lucas S."/>
            <person name="Han J."/>
            <person name="Cheng J.-F."/>
            <person name="Goodwin L."/>
            <person name="Pitluck S."/>
            <person name="Peters L."/>
            <person name="Land M.L."/>
            <person name="Hauser L."/>
            <person name="Vogl K."/>
            <person name="Liu Z."/>
            <person name="Imhoff J."/>
            <person name="Thiel V."/>
            <person name="Frigaard N.-U."/>
            <person name="Bryant D."/>
            <person name="Woyke T.J."/>
        </authorList>
    </citation>
    <scope>NUCLEOTIDE SEQUENCE [LARGE SCALE GENOMIC DNA]</scope>
    <source>
        <strain evidence="2 3">5811</strain>
    </source>
</reference>
<dbReference type="OrthoDB" id="9814618at2"/>